<dbReference type="InterPro" id="IPR036282">
    <property type="entry name" value="Glutathione-S-Trfase_C_sf"/>
</dbReference>
<feature type="domain" description="GST C-terminal" evidence="5">
    <location>
        <begin position="86"/>
        <end position="219"/>
    </location>
</feature>
<evidence type="ECO:0000256" key="1">
    <source>
        <dbReference type="ARBA" id="ARBA00012452"/>
    </source>
</evidence>
<dbReference type="PROSITE" id="PS50404">
    <property type="entry name" value="GST_NTER"/>
    <property type="match status" value="1"/>
</dbReference>
<dbReference type="EC" id="2.5.1.18" evidence="1"/>
<dbReference type="FunFam" id="3.40.30.10:FF:000156">
    <property type="entry name" value="Glutathione S-transferase 1"/>
    <property type="match status" value="1"/>
</dbReference>
<evidence type="ECO:0000313" key="6">
    <source>
        <dbReference type="EMBL" id="NKZ37418.1"/>
    </source>
</evidence>
<evidence type="ECO:0000259" key="5">
    <source>
        <dbReference type="PROSITE" id="PS50405"/>
    </source>
</evidence>
<dbReference type="SFLD" id="SFLDS00019">
    <property type="entry name" value="Glutathione_Transferase_(cytos"/>
    <property type="match status" value="1"/>
</dbReference>
<reference evidence="6 7" key="1">
    <citation type="journal article" date="2017" name="Int. J. Syst. Evol. Microbiol.">
        <title>Oleiagrimonas citrea sp. nov., a marine bacterium isolated from tidal flat sediment and emended description of the genus Oleiagrimonas Fang et al. 2015 and Oleiagrimonas soli.</title>
        <authorList>
            <person name="Yang S.H."/>
            <person name="Seo H.S."/>
            <person name="Seong C.N."/>
            <person name="Kwon K.K."/>
        </authorList>
    </citation>
    <scope>NUCLEOTIDE SEQUENCE [LARGE SCALE GENOMIC DNA]</scope>
    <source>
        <strain evidence="6 7">MEBiC09124</strain>
    </source>
</reference>
<organism evidence="6 7">
    <name type="scientific">Oleiagrimonas citrea</name>
    <dbReference type="NCBI Taxonomy" id="1665687"/>
    <lineage>
        <taxon>Bacteria</taxon>
        <taxon>Pseudomonadati</taxon>
        <taxon>Pseudomonadota</taxon>
        <taxon>Gammaproteobacteria</taxon>
        <taxon>Lysobacterales</taxon>
        <taxon>Rhodanobacteraceae</taxon>
        <taxon>Oleiagrimonas</taxon>
    </lineage>
</organism>
<dbReference type="RefSeq" id="WP_168608079.1">
    <property type="nucleotide sequence ID" value="NZ_JAAZQD010000001.1"/>
</dbReference>
<evidence type="ECO:0000259" key="4">
    <source>
        <dbReference type="PROSITE" id="PS50404"/>
    </source>
</evidence>
<evidence type="ECO:0000256" key="3">
    <source>
        <dbReference type="ARBA" id="ARBA00047960"/>
    </source>
</evidence>
<dbReference type="Gene3D" id="3.40.30.10">
    <property type="entry name" value="Glutaredoxin"/>
    <property type="match status" value="1"/>
</dbReference>
<keyword evidence="2 6" id="KW-0808">Transferase</keyword>
<dbReference type="InterPro" id="IPR004045">
    <property type="entry name" value="Glutathione_S-Trfase_N"/>
</dbReference>
<dbReference type="AlphaFoldDB" id="A0A846ZIL6"/>
<proteinExistence type="predicted"/>
<protein>
    <recommendedName>
        <fullName evidence="1">glutathione transferase</fullName>
        <ecNumber evidence="1">2.5.1.18</ecNumber>
    </recommendedName>
</protein>
<dbReference type="GO" id="GO:0004601">
    <property type="term" value="F:peroxidase activity"/>
    <property type="evidence" value="ECO:0007669"/>
    <property type="project" value="UniProtKB-ARBA"/>
</dbReference>
<dbReference type="InterPro" id="IPR040079">
    <property type="entry name" value="Glutathione_S-Trfase"/>
</dbReference>
<dbReference type="InterPro" id="IPR010987">
    <property type="entry name" value="Glutathione-S-Trfase_C-like"/>
</dbReference>
<gene>
    <name evidence="6" type="ORF">HF690_00440</name>
</gene>
<sequence length="219" mass="24853">MITVHHLETSRSLRIVWLLEELGIEYTLRRYARNAAGLAPASLRAVHPLGKAPIFSDGDLVLAESGAIIEYVLDTYGNGRLQPSPGTEERREYTYWMHYAEGSLMPFLVMGLVFDRIDRAPWPVRPLARAISGRVRRGYLQPGLERNAEWVERSLAERAWFAGEDFTAADIQMSTPLEALSVRDDVGVPIPCIERFLQQIHARPAYRRAVQRIEAEPKV</sequence>
<comment type="catalytic activity">
    <reaction evidence="3">
        <text>RX + glutathione = an S-substituted glutathione + a halide anion + H(+)</text>
        <dbReference type="Rhea" id="RHEA:16437"/>
        <dbReference type="ChEBI" id="CHEBI:15378"/>
        <dbReference type="ChEBI" id="CHEBI:16042"/>
        <dbReference type="ChEBI" id="CHEBI:17792"/>
        <dbReference type="ChEBI" id="CHEBI:57925"/>
        <dbReference type="ChEBI" id="CHEBI:90779"/>
        <dbReference type="EC" id="2.5.1.18"/>
    </reaction>
</comment>
<evidence type="ECO:0000313" key="7">
    <source>
        <dbReference type="Proteomes" id="UP000541636"/>
    </source>
</evidence>
<dbReference type="Pfam" id="PF02798">
    <property type="entry name" value="GST_N"/>
    <property type="match status" value="1"/>
</dbReference>
<dbReference type="InterPro" id="IPR036249">
    <property type="entry name" value="Thioredoxin-like_sf"/>
</dbReference>
<dbReference type="Proteomes" id="UP000541636">
    <property type="component" value="Unassembled WGS sequence"/>
</dbReference>
<dbReference type="SUPFAM" id="SSF47616">
    <property type="entry name" value="GST C-terminal domain-like"/>
    <property type="match status" value="1"/>
</dbReference>
<dbReference type="PANTHER" id="PTHR44051">
    <property type="entry name" value="GLUTATHIONE S-TRANSFERASE-RELATED"/>
    <property type="match status" value="1"/>
</dbReference>
<feature type="domain" description="GST N-terminal" evidence="4">
    <location>
        <begin position="1"/>
        <end position="80"/>
    </location>
</feature>
<dbReference type="CDD" id="cd03046">
    <property type="entry name" value="GST_N_GTT1_like"/>
    <property type="match status" value="1"/>
</dbReference>
<dbReference type="PANTHER" id="PTHR44051:SF9">
    <property type="entry name" value="GLUTATHIONE S-TRANSFERASE 1"/>
    <property type="match status" value="1"/>
</dbReference>
<dbReference type="SFLD" id="SFLDG00358">
    <property type="entry name" value="Main_(cytGST)"/>
    <property type="match status" value="1"/>
</dbReference>
<dbReference type="EMBL" id="JAAZQD010000001">
    <property type="protein sequence ID" value="NKZ37418.1"/>
    <property type="molecule type" value="Genomic_DNA"/>
</dbReference>
<evidence type="ECO:0000256" key="2">
    <source>
        <dbReference type="ARBA" id="ARBA00022679"/>
    </source>
</evidence>
<dbReference type="SUPFAM" id="SSF52833">
    <property type="entry name" value="Thioredoxin-like"/>
    <property type="match status" value="1"/>
</dbReference>
<keyword evidence="7" id="KW-1185">Reference proteome</keyword>
<name>A0A846ZIL6_9GAMM</name>
<dbReference type="CDD" id="cd03189">
    <property type="entry name" value="GST_C_GTT1_like"/>
    <property type="match status" value="1"/>
</dbReference>
<dbReference type="PROSITE" id="PS50405">
    <property type="entry name" value="GST_CTER"/>
    <property type="match status" value="1"/>
</dbReference>
<comment type="caution">
    <text evidence="6">The sequence shown here is derived from an EMBL/GenBank/DDBJ whole genome shotgun (WGS) entry which is preliminary data.</text>
</comment>
<dbReference type="GO" id="GO:0005737">
    <property type="term" value="C:cytoplasm"/>
    <property type="evidence" value="ECO:0007669"/>
    <property type="project" value="UniProtKB-ARBA"/>
</dbReference>
<dbReference type="Gene3D" id="1.20.1050.10">
    <property type="match status" value="1"/>
</dbReference>
<dbReference type="SFLD" id="SFLDG01150">
    <property type="entry name" value="Main.1:_Beta-like"/>
    <property type="match status" value="1"/>
</dbReference>
<dbReference type="GO" id="GO:0004364">
    <property type="term" value="F:glutathione transferase activity"/>
    <property type="evidence" value="ECO:0007669"/>
    <property type="project" value="UniProtKB-EC"/>
</dbReference>
<accession>A0A846ZIL6</accession>